<protein>
    <submittedName>
        <fullName evidence="1">Uncharacterized protein</fullName>
    </submittedName>
</protein>
<name>A0AAV5GT67_9BASI</name>
<sequence>MYLEVLSTQTLSSAEKKAQAYLALPSTGSTLLVKPTFLRISSYEGPISSPSDLHLRLEVYSITRSTVPSNPPTFTKELLFSVDEGAVPSSSVTIDINKLVPKLAPTAPPLVLLPCDLSRFFTKIVDRVKIEETERCVHNANRRKARKRA</sequence>
<comment type="caution">
    <text evidence="1">The sequence shown here is derived from an EMBL/GenBank/DDBJ whole genome shotgun (WGS) entry which is preliminary data.</text>
</comment>
<gene>
    <name evidence="1" type="ORF">Rhopal_006478-T1</name>
</gene>
<reference evidence="1 2" key="1">
    <citation type="submission" date="2021-12" db="EMBL/GenBank/DDBJ databases">
        <title>High titer production of polyol ester of fatty acids by Rhodotorula paludigena BS15 towards product separation-free biomass refinery.</title>
        <authorList>
            <person name="Mano J."/>
            <person name="Ono H."/>
            <person name="Tanaka T."/>
            <person name="Naito K."/>
            <person name="Sushida H."/>
            <person name="Ike M."/>
            <person name="Tokuyasu K."/>
            <person name="Kitaoka M."/>
        </authorList>
    </citation>
    <scope>NUCLEOTIDE SEQUENCE [LARGE SCALE GENOMIC DNA]</scope>
    <source>
        <strain evidence="1 2">BS15</strain>
    </source>
</reference>
<keyword evidence="2" id="KW-1185">Reference proteome</keyword>
<proteinExistence type="predicted"/>
<dbReference type="EMBL" id="BQKY01000014">
    <property type="protein sequence ID" value="GJN93423.1"/>
    <property type="molecule type" value="Genomic_DNA"/>
</dbReference>
<evidence type="ECO:0000313" key="1">
    <source>
        <dbReference type="EMBL" id="GJN93423.1"/>
    </source>
</evidence>
<organism evidence="1 2">
    <name type="scientific">Rhodotorula paludigena</name>
    <dbReference type="NCBI Taxonomy" id="86838"/>
    <lineage>
        <taxon>Eukaryota</taxon>
        <taxon>Fungi</taxon>
        <taxon>Dikarya</taxon>
        <taxon>Basidiomycota</taxon>
        <taxon>Pucciniomycotina</taxon>
        <taxon>Microbotryomycetes</taxon>
        <taxon>Sporidiobolales</taxon>
        <taxon>Sporidiobolaceae</taxon>
        <taxon>Rhodotorula</taxon>
    </lineage>
</organism>
<accession>A0AAV5GT67</accession>
<dbReference type="AlphaFoldDB" id="A0AAV5GT67"/>
<dbReference type="Proteomes" id="UP001342314">
    <property type="component" value="Unassembled WGS sequence"/>
</dbReference>
<evidence type="ECO:0000313" key="2">
    <source>
        <dbReference type="Proteomes" id="UP001342314"/>
    </source>
</evidence>